<gene>
    <name evidence="2" type="ORF">CHH48_07990</name>
    <name evidence="3" type="ORF">CHI12_01430</name>
</gene>
<dbReference type="EMBL" id="NPBH01000007">
    <property type="protein sequence ID" value="PAE09406.1"/>
    <property type="molecule type" value="Genomic_DNA"/>
</dbReference>
<protein>
    <submittedName>
        <fullName evidence="3">Uncharacterized protein</fullName>
    </submittedName>
</protein>
<proteinExistence type="predicted"/>
<evidence type="ECO:0000313" key="5">
    <source>
        <dbReference type="Proteomes" id="UP000216852"/>
    </source>
</evidence>
<accession>A0A268HHR0</accession>
<evidence type="ECO:0000313" key="2">
    <source>
        <dbReference type="EMBL" id="PAE00240.1"/>
    </source>
</evidence>
<dbReference type="Proteomes" id="UP000216475">
    <property type="component" value="Unassembled WGS sequence"/>
</dbReference>
<evidence type="ECO:0000256" key="1">
    <source>
        <dbReference type="SAM" id="MobiDB-lite"/>
    </source>
</evidence>
<feature type="region of interest" description="Disordered" evidence="1">
    <location>
        <begin position="1"/>
        <end position="65"/>
    </location>
</feature>
<dbReference type="RefSeq" id="WP_095218621.1">
    <property type="nucleotide sequence ID" value="NZ_JBIVTN010000002.1"/>
</dbReference>
<comment type="caution">
    <text evidence="3">The sequence shown here is derived from an EMBL/GenBank/DDBJ whole genome shotgun (WGS) entry which is preliminary data.</text>
</comment>
<name>A0A268HHR0_9BACI</name>
<evidence type="ECO:0000313" key="3">
    <source>
        <dbReference type="EMBL" id="PAE09406.1"/>
    </source>
</evidence>
<organism evidence="3 4">
    <name type="scientific">Terribacillus saccharophilus</name>
    <dbReference type="NCBI Taxonomy" id="361277"/>
    <lineage>
        <taxon>Bacteria</taxon>
        <taxon>Bacillati</taxon>
        <taxon>Bacillota</taxon>
        <taxon>Bacilli</taxon>
        <taxon>Bacillales</taxon>
        <taxon>Bacillaceae</taxon>
        <taxon>Terribacillus</taxon>
    </lineage>
</organism>
<dbReference type="EMBL" id="NPBJ01000015">
    <property type="protein sequence ID" value="PAE00240.1"/>
    <property type="molecule type" value="Genomic_DNA"/>
</dbReference>
<keyword evidence="5" id="KW-1185">Reference proteome</keyword>
<feature type="compositionally biased region" description="Basic and acidic residues" evidence="1">
    <location>
        <begin position="15"/>
        <end position="26"/>
    </location>
</feature>
<evidence type="ECO:0000313" key="4">
    <source>
        <dbReference type="Proteomes" id="UP000216475"/>
    </source>
</evidence>
<dbReference type="Proteomes" id="UP000216852">
    <property type="component" value="Unassembled WGS sequence"/>
</dbReference>
<dbReference type="AlphaFoldDB" id="A0A268HHR0"/>
<sequence length="65" mass="7335">MLGWKDELQDTATQMKDKVEGDRSSDSKGPQVKSISQIKHVEELKSYRDVKGPASVKKMSDVKKK</sequence>
<dbReference type="OrthoDB" id="2972661at2"/>
<feature type="compositionally biased region" description="Basic and acidic residues" evidence="1">
    <location>
        <begin position="39"/>
        <end position="51"/>
    </location>
</feature>
<reference evidence="4 5" key="1">
    <citation type="submission" date="2017-07" db="EMBL/GenBank/DDBJ databases">
        <title>Isolation and whole genome analysis of endospore-forming bacteria from heroin.</title>
        <authorList>
            <person name="Kalinowski J."/>
            <person name="Ahrens B."/>
            <person name="Al-Dilaimi A."/>
            <person name="Winkler A."/>
            <person name="Wibberg D."/>
            <person name="Schleenbecker U."/>
            <person name="Ruckert C."/>
            <person name="Wolfel R."/>
            <person name="Grass G."/>
        </authorList>
    </citation>
    <scope>NUCLEOTIDE SEQUENCE [LARGE SCALE GENOMIC DNA]</scope>
    <source>
        <strain evidence="3 4">7509</strain>
        <strain evidence="2 5">7517-1</strain>
    </source>
</reference>